<dbReference type="InterPro" id="IPR019793">
    <property type="entry name" value="Peroxidases_heam-ligand_BS"/>
</dbReference>
<dbReference type="EnsemblPlants" id="AET2Gv20209000.4">
    <property type="protein sequence ID" value="AET2Gv20209000.4"/>
    <property type="gene ID" value="AET2Gv20209000"/>
</dbReference>
<dbReference type="CDD" id="cd00693">
    <property type="entry name" value="secretory_peroxidase"/>
    <property type="match status" value="1"/>
</dbReference>
<dbReference type="Gene3D" id="1.10.520.10">
    <property type="match status" value="1"/>
</dbReference>
<dbReference type="Gramene" id="AET2Gv20209000.4">
    <property type="protein sequence ID" value="AET2Gv20209000.4"/>
    <property type="gene ID" value="AET2Gv20209000"/>
</dbReference>
<evidence type="ECO:0000256" key="17">
    <source>
        <dbReference type="PIRSR" id="PIRSR600823-4"/>
    </source>
</evidence>
<reference evidence="22" key="1">
    <citation type="journal article" date="2014" name="Science">
        <title>Ancient hybridizations among the ancestral genomes of bread wheat.</title>
        <authorList>
            <consortium name="International Wheat Genome Sequencing Consortium,"/>
            <person name="Marcussen T."/>
            <person name="Sandve S.R."/>
            <person name="Heier L."/>
            <person name="Spannagl M."/>
            <person name="Pfeifer M."/>
            <person name="Jakobsen K.S."/>
            <person name="Wulff B.B."/>
            <person name="Steuernagel B."/>
            <person name="Mayer K.F."/>
            <person name="Olsen O.A."/>
        </authorList>
    </citation>
    <scope>NUCLEOTIDE SEQUENCE [LARGE SCALE GENOMIC DNA]</scope>
    <source>
        <strain evidence="22">cv. AL8/78</strain>
    </source>
</reference>
<keyword evidence="11" id="KW-0325">Glycoprotein</keyword>
<keyword evidence="22" id="KW-1185">Reference proteome</keyword>
<comment type="subcellular location">
    <subcellularLocation>
        <location evidence="19">Secreted</location>
    </subcellularLocation>
</comment>
<name>A0A453ANM6_AEGTS</name>
<evidence type="ECO:0000256" key="14">
    <source>
        <dbReference type="PIRSR" id="PIRSR600823-1"/>
    </source>
</evidence>
<evidence type="ECO:0000313" key="22">
    <source>
        <dbReference type="Proteomes" id="UP000015105"/>
    </source>
</evidence>
<dbReference type="Proteomes" id="UP000015105">
    <property type="component" value="Chromosome 2D"/>
</dbReference>
<dbReference type="GO" id="GO:0140825">
    <property type="term" value="F:lactoperoxidase activity"/>
    <property type="evidence" value="ECO:0007669"/>
    <property type="project" value="UniProtKB-EC"/>
</dbReference>
<keyword evidence="19" id="KW-0964">Secreted</keyword>
<dbReference type="FunFam" id="1.10.420.10:FF:000006">
    <property type="entry name" value="Peroxidase"/>
    <property type="match status" value="1"/>
</dbReference>
<comment type="cofactor">
    <cofactor evidence="16 19">
        <name>Ca(2+)</name>
        <dbReference type="ChEBI" id="CHEBI:29108"/>
    </cofactor>
    <text evidence="16 19">Binds 2 calcium ions per subunit.</text>
</comment>
<reference evidence="22" key="2">
    <citation type="journal article" date="2017" name="Nat. Plants">
        <title>The Aegilops tauschii genome reveals multiple impacts of transposons.</title>
        <authorList>
            <person name="Zhao G."/>
            <person name="Zou C."/>
            <person name="Li K."/>
            <person name="Wang K."/>
            <person name="Li T."/>
            <person name="Gao L."/>
            <person name="Zhang X."/>
            <person name="Wang H."/>
            <person name="Yang Z."/>
            <person name="Liu X."/>
            <person name="Jiang W."/>
            <person name="Mao L."/>
            <person name="Kong X."/>
            <person name="Jiao Y."/>
            <person name="Jia J."/>
        </authorList>
    </citation>
    <scope>NUCLEOTIDE SEQUENCE [LARGE SCALE GENOMIC DNA]</scope>
    <source>
        <strain evidence="22">cv. AL8/78</strain>
    </source>
</reference>
<keyword evidence="13 19" id="KW-0376">Hydrogen peroxide</keyword>
<sequence length="322" mass="33845">VVFLMERRGTAAVVLLAVAALAAAEAQLSPAFYDAICPALQPTVRRGMAQAVQKEPRMGASILRLFFHDCFANSSDGSILLDDTPSFTGEKSAGPNANSVRGYEIIDGIKAQVDASCNATVSCADVLALAARDSVFLLGGPNWTVQLGRRDALTASPNVNLPSPLSSLPALLSSFRAKGLDARDLTTLSGAHTVGFARCSSFRAHVYNDTAVDSTFAAQLRAGVCPWTGGDGNLAPLELQGPNKFDNKFFRDLIARRVLLRSDQELFGGGAASSSTTDGIVRAYAANASLFADDFAAAMVKLGNLALTGSNGEIRLNCRRAN</sequence>
<keyword evidence="6 16" id="KW-0479">Metal-binding</keyword>
<dbReference type="AlphaFoldDB" id="A0A453ANM6"/>
<reference evidence="21" key="4">
    <citation type="submission" date="2019-03" db="UniProtKB">
        <authorList>
            <consortium name="EnsemblPlants"/>
        </authorList>
    </citation>
    <scope>IDENTIFICATION</scope>
</reference>
<dbReference type="GO" id="GO:0020037">
    <property type="term" value="F:heme binding"/>
    <property type="evidence" value="ECO:0007669"/>
    <property type="project" value="UniProtKB-UniRule"/>
</dbReference>
<comment type="catalytic activity">
    <reaction evidence="1 19">
        <text>2 a phenolic donor + H2O2 = 2 a phenolic radical donor + 2 H2O</text>
        <dbReference type="Rhea" id="RHEA:56136"/>
        <dbReference type="ChEBI" id="CHEBI:15377"/>
        <dbReference type="ChEBI" id="CHEBI:16240"/>
        <dbReference type="ChEBI" id="CHEBI:139520"/>
        <dbReference type="ChEBI" id="CHEBI:139521"/>
        <dbReference type="EC" id="1.11.1.7"/>
    </reaction>
</comment>
<feature type="binding site" evidence="15">
    <location>
        <position position="162"/>
    </location>
    <ligand>
        <name>substrate</name>
    </ligand>
</feature>
<dbReference type="InterPro" id="IPR019794">
    <property type="entry name" value="Peroxidases_AS"/>
</dbReference>
<feature type="binding site" evidence="16">
    <location>
        <position position="76"/>
    </location>
    <ligand>
        <name>Ca(2+)</name>
        <dbReference type="ChEBI" id="CHEBI:29108"/>
        <label>1</label>
    </ligand>
</feature>
<evidence type="ECO:0000256" key="13">
    <source>
        <dbReference type="ARBA" id="ARBA00023324"/>
    </source>
</evidence>
<dbReference type="GO" id="GO:0006979">
    <property type="term" value="P:response to oxidative stress"/>
    <property type="evidence" value="ECO:0007669"/>
    <property type="project" value="UniProtKB-UniRule"/>
</dbReference>
<dbReference type="PRINTS" id="PR00458">
    <property type="entry name" value="PEROXIDASE"/>
</dbReference>
<feature type="binding site" evidence="16">
    <location>
        <position position="246"/>
    </location>
    <ligand>
        <name>Ca(2+)</name>
        <dbReference type="ChEBI" id="CHEBI:29108"/>
        <label>2</label>
    </ligand>
</feature>
<feature type="binding site" evidence="16">
    <location>
        <position position="78"/>
    </location>
    <ligand>
        <name>Ca(2+)</name>
        <dbReference type="ChEBI" id="CHEBI:29108"/>
        <label>1</label>
    </ligand>
</feature>
<keyword evidence="8 19" id="KW-0560">Oxidoreductase</keyword>
<feature type="site" description="Transition state stabilizer" evidence="17">
    <location>
        <position position="64"/>
    </location>
</feature>
<dbReference type="EC" id="1.11.1.7" evidence="3 19"/>
<keyword evidence="12" id="KW-0873">Pyrrolidone carboxylic acid</keyword>
<dbReference type="PROSITE" id="PS50873">
    <property type="entry name" value="PEROXIDASE_4"/>
    <property type="match status" value="1"/>
</dbReference>
<evidence type="ECO:0000256" key="11">
    <source>
        <dbReference type="ARBA" id="ARBA00023180"/>
    </source>
</evidence>
<feature type="signal peptide" evidence="19">
    <location>
        <begin position="1"/>
        <end position="26"/>
    </location>
</feature>
<evidence type="ECO:0000256" key="1">
    <source>
        <dbReference type="ARBA" id="ARBA00000189"/>
    </source>
</evidence>
<dbReference type="Pfam" id="PF00141">
    <property type="entry name" value="peroxidase"/>
    <property type="match status" value="1"/>
</dbReference>
<evidence type="ECO:0000256" key="19">
    <source>
        <dbReference type="RuleBase" id="RU362060"/>
    </source>
</evidence>
<keyword evidence="10 18" id="KW-1015">Disulfide bond</keyword>
<dbReference type="PROSITE" id="PS00436">
    <property type="entry name" value="PEROXIDASE_2"/>
    <property type="match status" value="1"/>
</dbReference>
<feature type="chain" id="PRO_5018809810" description="Peroxidase" evidence="19">
    <location>
        <begin position="27"/>
        <end position="322"/>
    </location>
</feature>
<protein>
    <recommendedName>
        <fullName evidence="3 19">Peroxidase</fullName>
        <ecNumber evidence="3 19">1.11.1.7</ecNumber>
    </recommendedName>
</protein>
<feature type="disulfide bond" evidence="18">
    <location>
        <begin position="199"/>
        <end position="225"/>
    </location>
</feature>
<evidence type="ECO:0000256" key="10">
    <source>
        <dbReference type="ARBA" id="ARBA00023157"/>
    </source>
</evidence>
<reference evidence="21" key="3">
    <citation type="journal article" date="2017" name="Nature">
        <title>Genome sequence of the progenitor of the wheat D genome Aegilops tauschii.</title>
        <authorList>
            <person name="Luo M.C."/>
            <person name="Gu Y.Q."/>
            <person name="Puiu D."/>
            <person name="Wang H."/>
            <person name="Twardziok S.O."/>
            <person name="Deal K.R."/>
            <person name="Huo N."/>
            <person name="Zhu T."/>
            <person name="Wang L."/>
            <person name="Wang Y."/>
            <person name="McGuire P.E."/>
            <person name="Liu S."/>
            <person name="Long H."/>
            <person name="Ramasamy R.K."/>
            <person name="Rodriguez J.C."/>
            <person name="Van S.L."/>
            <person name="Yuan L."/>
            <person name="Wang Z."/>
            <person name="Xia Z."/>
            <person name="Xiao L."/>
            <person name="Anderson O.D."/>
            <person name="Ouyang S."/>
            <person name="Liang Y."/>
            <person name="Zimin A.V."/>
            <person name="Pertea G."/>
            <person name="Qi P."/>
            <person name="Bennetzen J.L."/>
            <person name="Dai X."/>
            <person name="Dawson M.W."/>
            <person name="Muller H.G."/>
            <person name="Kugler K."/>
            <person name="Rivarola-Duarte L."/>
            <person name="Spannagl M."/>
            <person name="Mayer K.F.X."/>
            <person name="Lu F.H."/>
            <person name="Bevan M.W."/>
            <person name="Leroy P."/>
            <person name="Li P."/>
            <person name="You F.M."/>
            <person name="Sun Q."/>
            <person name="Liu Z."/>
            <person name="Lyons E."/>
            <person name="Wicker T."/>
            <person name="Salzberg S.L."/>
            <person name="Devos K.M."/>
            <person name="Dvorak J."/>
        </authorList>
    </citation>
    <scope>NUCLEOTIDE SEQUENCE [LARGE SCALE GENOMIC DNA]</scope>
    <source>
        <strain evidence="21">cv. AL8/78</strain>
    </source>
</reference>
<dbReference type="SUPFAM" id="SSF48113">
    <property type="entry name" value="Heme-dependent peroxidases"/>
    <property type="match status" value="1"/>
</dbReference>
<keyword evidence="19" id="KW-0732">Signal</keyword>
<feature type="domain" description="Plant heme peroxidase family profile" evidence="20">
    <location>
        <begin position="27"/>
        <end position="322"/>
    </location>
</feature>
<accession>A0A453ANM6</accession>
<keyword evidence="9 16" id="KW-0408">Iron</keyword>
<organism evidence="21 22">
    <name type="scientific">Aegilops tauschii subsp. strangulata</name>
    <name type="common">Goatgrass</name>
    <dbReference type="NCBI Taxonomy" id="200361"/>
    <lineage>
        <taxon>Eukaryota</taxon>
        <taxon>Viridiplantae</taxon>
        <taxon>Streptophyta</taxon>
        <taxon>Embryophyta</taxon>
        <taxon>Tracheophyta</taxon>
        <taxon>Spermatophyta</taxon>
        <taxon>Magnoliopsida</taxon>
        <taxon>Liliopsida</taxon>
        <taxon>Poales</taxon>
        <taxon>Poaceae</taxon>
        <taxon>BOP clade</taxon>
        <taxon>Pooideae</taxon>
        <taxon>Triticodae</taxon>
        <taxon>Triticeae</taxon>
        <taxon>Triticinae</taxon>
        <taxon>Aegilops</taxon>
    </lineage>
</organism>
<evidence type="ECO:0000256" key="12">
    <source>
        <dbReference type="ARBA" id="ARBA00023283"/>
    </source>
</evidence>
<dbReference type="GO" id="GO:0005576">
    <property type="term" value="C:extracellular region"/>
    <property type="evidence" value="ECO:0007669"/>
    <property type="project" value="UniProtKB-SubCell"/>
</dbReference>
<feature type="active site" description="Proton acceptor" evidence="14">
    <location>
        <position position="68"/>
    </location>
</feature>
<comment type="cofactor">
    <cofactor evidence="16 19">
        <name>heme b</name>
        <dbReference type="ChEBI" id="CHEBI:60344"/>
    </cofactor>
    <text evidence="16 19">Binds 1 heme b (iron(II)-protoporphyrin IX) group per subunit.</text>
</comment>
<dbReference type="InterPro" id="IPR033905">
    <property type="entry name" value="Secretory_peroxidase"/>
</dbReference>
<dbReference type="GO" id="GO:0046872">
    <property type="term" value="F:metal ion binding"/>
    <property type="evidence" value="ECO:0007669"/>
    <property type="project" value="UniProtKB-UniRule"/>
</dbReference>
<dbReference type="InterPro" id="IPR000823">
    <property type="entry name" value="Peroxidase_pln"/>
</dbReference>
<comment type="similarity">
    <text evidence="19">Belongs to the peroxidase family. Classical plant (class III) peroxidase subfamily.</text>
</comment>
<keyword evidence="5 19" id="KW-0349">Heme</keyword>
<evidence type="ECO:0000256" key="3">
    <source>
        <dbReference type="ARBA" id="ARBA00012313"/>
    </source>
</evidence>
<evidence type="ECO:0000256" key="7">
    <source>
        <dbReference type="ARBA" id="ARBA00022837"/>
    </source>
</evidence>
<evidence type="ECO:0000256" key="15">
    <source>
        <dbReference type="PIRSR" id="PIRSR600823-2"/>
    </source>
</evidence>
<feature type="disulfide bond" evidence="18">
    <location>
        <begin position="37"/>
        <end position="117"/>
    </location>
</feature>
<feature type="binding site" evidence="16">
    <location>
        <position position="90"/>
    </location>
    <ligand>
        <name>Ca(2+)</name>
        <dbReference type="ChEBI" id="CHEBI:29108"/>
        <label>1</label>
    </ligand>
</feature>
<dbReference type="GO" id="GO:0042744">
    <property type="term" value="P:hydrogen peroxide catabolic process"/>
    <property type="evidence" value="ECO:0007669"/>
    <property type="project" value="UniProtKB-KW"/>
</dbReference>
<dbReference type="PANTHER" id="PTHR31388:SF208">
    <property type="entry name" value="PEROXIDASE"/>
    <property type="match status" value="1"/>
</dbReference>
<evidence type="ECO:0000256" key="5">
    <source>
        <dbReference type="ARBA" id="ARBA00022617"/>
    </source>
</evidence>
<evidence type="ECO:0000256" key="8">
    <source>
        <dbReference type="ARBA" id="ARBA00023002"/>
    </source>
</evidence>
<dbReference type="PANTHER" id="PTHR31388">
    <property type="entry name" value="PEROXIDASE 72-RELATED"/>
    <property type="match status" value="1"/>
</dbReference>
<evidence type="ECO:0000256" key="18">
    <source>
        <dbReference type="PIRSR" id="PIRSR600823-5"/>
    </source>
</evidence>
<evidence type="ECO:0000256" key="9">
    <source>
        <dbReference type="ARBA" id="ARBA00023004"/>
    </source>
</evidence>
<dbReference type="PRINTS" id="PR00461">
    <property type="entry name" value="PLPEROXIDASE"/>
</dbReference>
<evidence type="ECO:0000259" key="20">
    <source>
        <dbReference type="PROSITE" id="PS50873"/>
    </source>
</evidence>
<feature type="binding site" evidence="16">
    <location>
        <position position="193"/>
    </location>
    <ligand>
        <name>Ca(2+)</name>
        <dbReference type="ChEBI" id="CHEBI:29108"/>
        <label>2</label>
    </ligand>
</feature>
<comment type="similarity">
    <text evidence="2">Belongs to the peroxidase family. Ascorbate peroxidase subfamily.</text>
</comment>
<keyword evidence="4 19" id="KW-0575">Peroxidase</keyword>
<dbReference type="InterPro" id="IPR010255">
    <property type="entry name" value="Haem_peroxidase_sf"/>
</dbReference>
<keyword evidence="7 16" id="KW-0106">Calcium</keyword>
<proteinExistence type="inferred from homology"/>
<evidence type="ECO:0000256" key="4">
    <source>
        <dbReference type="ARBA" id="ARBA00022559"/>
    </source>
</evidence>
<dbReference type="PROSITE" id="PS00435">
    <property type="entry name" value="PEROXIDASE_1"/>
    <property type="match status" value="1"/>
</dbReference>
<comment type="function">
    <text evidence="19">Removal of H(2)O(2), oxidation of toxic reductants, biosynthesis and degradation of lignin, suberization, auxin catabolism, response to environmental stresses such as wounding, pathogen attack and oxidative stress.</text>
</comment>
<feature type="binding site" description="axial binding residue" evidence="16">
    <location>
        <position position="192"/>
    </location>
    <ligand>
        <name>heme b</name>
        <dbReference type="ChEBI" id="CHEBI:60344"/>
    </ligand>
    <ligandPart>
        <name>Fe</name>
        <dbReference type="ChEBI" id="CHEBI:18248"/>
    </ligandPart>
</feature>
<feature type="disulfide bond" evidence="18">
    <location>
        <begin position="123"/>
        <end position="318"/>
    </location>
</feature>
<evidence type="ECO:0000256" key="2">
    <source>
        <dbReference type="ARBA" id="ARBA00006873"/>
    </source>
</evidence>
<evidence type="ECO:0000256" key="6">
    <source>
        <dbReference type="ARBA" id="ARBA00022723"/>
    </source>
</evidence>
<feature type="binding site" evidence="16">
    <location>
        <position position="69"/>
    </location>
    <ligand>
        <name>Ca(2+)</name>
        <dbReference type="ChEBI" id="CHEBI:29108"/>
        <label>1</label>
    </ligand>
</feature>
<evidence type="ECO:0000313" key="21">
    <source>
        <dbReference type="EnsemblPlants" id="AET2Gv20209000.4"/>
    </source>
</evidence>
<reference evidence="21" key="5">
    <citation type="journal article" date="2021" name="G3 (Bethesda)">
        <title>Aegilops tauschii genome assembly Aet v5.0 features greater sequence contiguity and improved annotation.</title>
        <authorList>
            <person name="Wang L."/>
            <person name="Zhu T."/>
            <person name="Rodriguez J.C."/>
            <person name="Deal K.R."/>
            <person name="Dubcovsky J."/>
            <person name="McGuire P.E."/>
            <person name="Lux T."/>
            <person name="Spannagl M."/>
            <person name="Mayer K.F.X."/>
            <person name="Baldrich P."/>
            <person name="Meyers B.C."/>
            <person name="Huo N."/>
            <person name="Gu Y.Q."/>
            <person name="Zhou H."/>
            <person name="Devos K.M."/>
            <person name="Bennetzen J.L."/>
            <person name="Unver T."/>
            <person name="Budak H."/>
            <person name="Gulick P.J."/>
            <person name="Galiba G."/>
            <person name="Kalapos B."/>
            <person name="Nelson D.R."/>
            <person name="Li P."/>
            <person name="You F.M."/>
            <person name="Luo M.C."/>
            <person name="Dvorak J."/>
        </authorList>
    </citation>
    <scope>NUCLEOTIDE SEQUENCE [LARGE SCALE GENOMIC DNA]</scope>
    <source>
        <strain evidence="21">cv. AL8/78</strain>
    </source>
</reference>
<dbReference type="STRING" id="200361.A0A453ANM6"/>
<evidence type="ECO:0000256" key="16">
    <source>
        <dbReference type="PIRSR" id="PIRSR600823-3"/>
    </source>
</evidence>
<dbReference type="InterPro" id="IPR002016">
    <property type="entry name" value="Haem_peroxidase"/>
</dbReference>
<dbReference type="Gene3D" id="1.10.420.10">
    <property type="entry name" value="Peroxidase, domain 2"/>
    <property type="match status" value="1"/>
</dbReference>